<dbReference type="Proteomes" id="UP000030640">
    <property type="component" value="Unassembled WGS sequence"/>
</dbReference>
<protein>
    <submittedName>
        <fullName evidence="1">Uncharacterized protein</fullName>
    </submittedName>
</protein>
<dbReference type="GeneID" id="20040456"/>
<proteinExistence type="predicted"/>
<evidence type="ECO:0000313" key="2">
    <source>
        <dbReference type="Proteomes" id="UP000030640"/>
    </source>
</evidence>
<gene>
    <name evidence="1" type="ORF">C922_05182</name>
</gene>
<dbReference type="EMBL" id="KI965502">
    <property type="protein sequence ID" value="EUD64438.1"/>
    <property type="molecule type" value="Genomic_DNA"/>
</dbReference>
<evidence type="ECO:0000313" key="1">
    <source>
        <dbReference type="EMBL" id="EUD64438.1"/>
    </source>
</evidence>
<sequence length="83" mass="9933">MITRWDTTRRDTFTLSVEILNVVTPAEFTSESVLYLYKNKIAFKEASETSRKKEIYFKQLYIFMYKITDDIIGYYILGQQIKL</sequence>
<organism evidence="1 2">
    <name type="scientific">Plasmodium inui San Antonio 1</name>
    <dbReference type="NCBI Taxonomy" id="1237626"/>
    <lineage>
        <taxon>Eukaryota</taxon>
        <taxon>Sar</taxon>
        <taxon>Alveolata</taxon>
        <taxon>Apicomplexa</taxon>
        <taxon>Aconoidasida</taxon>
        <taxon>Haemosporida</taxon>
        <taxon>Plasmodiidae</taxon>
        <taxon>Plasmodium</taxon>
        <taxon>Plasmodium (Plasmodium)</taxon>
    </lineage>
</organism>
<keyword evidence="2" id="KW-1185">Reference proteome</keyword>
<dbReference type="RefSeq" id="XP_008818976.1">
    <property type="nucleotide sequence ID" value="XM_008820754.1"/>
</dbReference>
<name>W6ZYL0_9APIC</name>
<reference evidence="1 2" key="1">
    <citation type="submission" date="2013-02" db="EMBL/GenBank/DDBJ databases">
        <title>The Genome Sequence of Plasmodium inui San Antonio 1.</title>
        <authorList>
            <consortium name="The Broad Institute Genome Sequencing Platform"/>
            <consortium name="The Broad Institute Genome Sequencing Center for Infectious Disease"/>
            <person name="Neafsey D."/>
            <person name="Cheeseman I."/>
            <person name="Volkman S."/>
            <person name="Adams J."/>
            <person name="Walker B."/>
            <person name="Young S.K."/>
            <person name="Zeng Q."/>
            <person name="Gargeya S."/>
            <person name="Fitzgerald M."/>
            <person name="Haas B."/>
            <person name="Abouelleil A."/>
            <person name="Alvarado L."/>
            <person name="Arachchi H.M."/>
            <person name="Berlin A.M."/>
            <person name="Chapman S.B."/>
            <person name="Dewar J."/>
            <person name="Goldberg J."/>
            <person name="Griggs A."/>
            <person name="Gujja S."/>
            <person name="Hansen M."/>
            <person name="Howarth C."/>
            <person name="Imamovic A."/>
            <person name="Larimer J."/>
            <person name="McCowan C."/>
            <person name="Murphy C."/>
            <person name="Neiman D."/>
            <person name="Pearson M."/>
            <person name="Priest M."/>
            <person name="Roberts A."/>
            <person name="Saif S."/>
            <person name="Shea T."/>
            <person name="Sisk P."/>
            <person name="Sykes S."/>
            <person name="Wortman J."/>
            <person name="Nusbaum C."/>
            <person name="Birren B."/>
        </authorList>
    </citation>
    <scope>NUCLEOTIDE SEQUENCE [LARGE SCALE GENOMIC DNA]</scope>
    <source>
        <strain evidence="1 2">San Antonio 1</strain>
    </source>
</reference>
<dbReference type="AlphaFoldDB" id="W6ZYL0"/>
<accession>W6ZYL0</accession>
<dbReference type="VEuPathDB" id="PlasmoDB:C922_05182"/>